<sequence length="294" mass="32035">MAKKILITGASSGFGQLAVDALLAEGHTIVASIRDPEGRNSDIAQSLRSKGVHVVEIDVTNEDSVNLGVASAIEAADGLDVLINNAGVGVMGMTENFTTDDMQKLFEINLFGVQRMTRAVLKHFHEKKSGYVLNVSSILGRMTIPFYGPYNASKWALEALTENYRTELSQFGIDFGLVEPGGFPTSFMDRLIRPSDNSRDELYGDFIHAPQQSQEGFEQALAENPAQDPKLVSEAIVSLINTPAGERPFRTVVDKMGMGDHIEGYNEHLEKLTQGIYTAFGTDGLLNLNTGHNQ</sequence>
<dbReference type="PRINTS" id="PR00081">
    <property type="entry name" value="GDHRDH"/>
</dbReference>
<comment type="caution">
    <text evidence="2">The sequence shown here is derived from an EMBL/GenBank/DDBJ whole genome shotgun (WGS) entry which is preliminary data.</text>
</comment>
<dbReference type="RefSeq" id="WP_142941411.1">
    <property type="nucleotide sequence ID" value="NZ_VIKR01000002.1"/>
</dbReference>
<evidence type="ECO:0000256" key="1">
    <source>
        <dbReference type="RuleBase" id="RU000363"/>
    </source>
</evidence>
<dbReference type="PROSITE" id="PS00061">
    <property type="entry name" value="ADH_SHORT"/>
    <property type="match status" value="1"/>
</dbReference>
<dbReference type="PANTHER" id="PTHR43976:SF9">
    <property type="entry name" value="OXIDOREDUCTASE"/>
    <property type="match status" value="1"/>
</dbReference>
<dbReference type="AlphaFoldDB" id="A0A545TC41"/>
<accession>A0A545TC41</accession>
<evidence type="ECO:0000313" key="3">
    <source>
        <dbReference type="Proteomes" id="UP000317839"/>
    </source>
</evidence>
<reference evidence="2 3" key="1">
    <citation type="submission" date="2019-06" db="EMBL/GenBank/DDBJ databases">
        <title>Draft genome of Aliikangiella marina GYP-15.</title>
        <authorList>
            <person name="Wang G."/>
        </authorList>
    </citation>
    <scope>NUCLEOTIDE SEQUENCE [LARGE SCALE GENOMIC DNA]</scope>
    <source>
        <strain evidence="2 3">GYP-15</strain>
    </source>
</reference>
<dbReference type="Proteomes" id="UP000317839">
    <property type="component" value="Unassembled WGS sequence"/>
</dbReference>
<keyword evidence="3" id="KW-1185">Reference proteome</keyword>
<dbReference type="CDD" id="cd05374">
    <property type="entry name" value="17beta-HSD-like_SDR_c"/>
    <property type="match status" value="1"/>
</dbReference>
<dbReference type="InterPro" id="IPR051911">
    <property type="entry name" value="SDR_oxidoreductase"/>
</dbReference>
<proteinExistence type="inferred from homology"/>
<dbReference type="Gene3D" id="3.40.50.720">
    <property type="entry name" value="NAD(P)-binding Rossmann-like Domain"/>
    <property type="match status" value="1"/>
</dbReference>
<organism evidence="2 3">
    <name type="scientific">Aliikangiella marina</name>
    <dbReference type="NCBI Taxonomy" id="1712262"/>
    <lineage>
        <taxon>Bacteria</taxon>
        <taxon>Pseudomonadati</taxon>
        <taxon>Pseudomonadota</taxon>
        <taxon>Gammaproteobacteria</taxon>
        <taxon>Oceanospirillales</taxon>
        <taxon>Pleioneaceae</taxon>
        <taxon>Aliikangiella</taxon>
    </lineage>
</organism>
<dbReference type="EMBL" id="VIKR01000002">
    <property type="protein sequence ID" value="TQV74793.1"/>
    <property type="molecule type" value="Genomic_DNA"/>
</dbReference>
<dbReference type="InterPro" id="IPR036291">
    <property type="entry name" value="NAD(P)-bd_dom_sf"/>
</dbReference>
<dbReference type="InterPro" id="IPR002347">
    <property type="entry name" value="SDR_fam"/>
</dbReference>
<name>A0A545TC41_9GAMM</name>
<evidence type="ECO:0000313" key="2">
    <source>
        <dbReference type="EMBL" id="TQV74793.1"/>
    </source>
</evidence>
<dbReference type="PANTHER" id="PTHR43976">
    <property type="entry name" value="SHORT CHAIN DEHYDROGENASE"/>
    <property type="match status" value="1"/>
</dbReference>
<dbReference type="SUPFAM" id="SSF51735">
    <property type="entry name" value="NAD(P)-binding Rossmann-fold domains"/>
    <property type="match status" value="1"/>
</dbReference>
<gene>
    <name evidence="2" type="ORF">FLL45_07465</name>
</gene>
<protein>
    <submittedName>
        <fullName evidence="2">SDR family oxidoreductase</fullName>
    </submittedName>
</protein>
<comment type="similarity">
    <text evidence="1">Belongs to the short-chain dehydrogenases/reductases (SDR) family.</text>
</comment>
<dbReference type="Pfam" id="PF00106">
    <property type="entry name" value="adh_short"/>
    <property type="match status" value="1"/>
</dbReference>
<dbReference type="OrthoDB" id="9775296at2"/>
<dbReference type="InterPro" id="IPR020904">
    <property type="entry name" value="Sc_DH/Rdtase_CS"/>
</dbReference>
<dbReference type="PRINTS" id="PR00080">
    <property type="entry name" value="SDRFAMILY"/>
</dbReference>